<evidence type="ECO:0000313" key="2">
    <source>
        <dbReference type="EMBL" id="GAQ79935.1"/>
    </source>
</evidence>
<sequence length="333" mass="35958">MAPIGLRLAALVALCLFVPALVSASELQGRRFTIEEAIAETGAIYNEEKGRFAWWNETVEDPLAEEHADRRSTLRLGDSSPVTVTFYDSPGMYCTDGEGQCGYGTDTNGRARGPGGDFLQTSLYPLHAASGHFEHLGGCGACGILSEGGINLAFVITDVTDALDELGNREWPPFGSHIDLCLPEFRIYRPGTRTEQGGIFTGTWTRINCNTMGAPNMPSGNIVVRLQEWNQWAKAVVISRLGATGEIIAVDFYTAQDRNGGNSGNGNRVVHTGFRVQGWGAWWSPNSNLGGQGGVGLRITVKGGQVLDTNGFPMPDYSLWHTGDIINIFQNVS</sequence>
<accession>A0A1Y1HMS8</accession>
<feature type="chain" id="PRO_5012982577" description="Expansin-like EG45 domain-containing protein" evidence="1">
    <location>
        <begin position="25"/>
        <end position="333"/>
    </location>
</feature>
<dbReference type="InterPro" id="IPR036908">
    <property type="entry name" value="RlpA-like_sf"/>
</dbReference>
<dbReference type="OrthoDB" id="5823761at2759"/>
<protein>
    <recommendedName>
        <fullName evidence="4">Expansin-like EG45 domain-containing protein</fullName>
    </recommendedName>
</protein>
<gene>
    <name evidence="2" type="ORF">KFL_000420070</name>
</gene>
<dbReference type="SUPFAM" id="SSF50685">
    <property type="entry name" value="Barwin-like endoglucanases"/>
    <property type="match status" value="1"/>
</dbReference>
<reference evidence="2 3" key="1">
    <citation type="journal article" date="2014" name="Nat. Commun.">
        <title>Klebsormidium flaccidum genome reveals primary factors for plant terrestrial adaptation.</title>
        <authorList>
            <person name="Hori K."/>
            <person name="Maruyama F."/>
            <person name="Fujisawa T."/>
            <person name="Togashi T."/>
            <person name="Yamamoto N."/>
            <person name="Seo M."/>
            <person name="Sato S."/>
            <person name="Yamada T."/>
            <person name="Mori H."/>
            <person name="Tajima N."/>
            <person name="Moriyama T."/>
            <person name="Ikeuchi M."/>
            <person name="Watanabe M."/>
            <person name="Wada H."/>
            <person name="Kobayashi K."/>
            <person name="Saito M."/>
            <person name="Masuda T."/>
            <person name="Sasaki-Sekimoto Y."/>
            <person name="Mashiguchi K."/>
            <person name="Awai K."/>
            <person name="Shimojima M."/>
            <person name="Masuda S."/>
            <person name="Iwai M."/>
            <person name="Nobusawa T."/>
            <person name="Narise T."/>
            <person name="Kondo S."/>
            <person name="Saito H."/>
            <person name="Sato R."/>
            <person name="Murakawa M."/>
            <person name="Ihara Y."/>
            <person name="Oshima-Yamada Y."/>
            <person name="Ohtaka K."/>
            <person name="Satoh M."/>
            <person name="Sonobe K."/>
            <person name="Ishii M."/>
            <person name="Ohtani R."/>
            <person name="Kanamori-Sato M."/>
            <person name="Honoki R."/>
            <person name="Miyazaki D."/>
            <person name="Mochizuki H."/>
            <person name="Umetsu J."/>
            <person name="Higashi K."/>
            <person name="Shibata D."/>
            <person name="Kamiya Y."/>
            <person name="Sato N."/>
            <person name="Nakamura Y."/>
            <person name="Tabata S."/>
            <person name="Ida S."/>
            <person name="Kurokawa K."/>
            <person name="Ohta H."/>
        </authorList>
    </citation>
    <scope>NUCLEOTIDE SEQUENCE [LARGE SCALE GENOMIC DNA]</scope>
    <source>
        <strain evidence="2 3">NIES-2285</strain>
    </source>
</reference>
<dbReference type="Proteomes" id="UP000054558">
    <property type="component" value="Unassembled WGS sequence"/>
</dbReference>
<dbReference type="AlphaFoldDB" id="A0A1Y1HMS8"/>
<proteinExistence type="predicted"/>
<feature type="signal peptide" evidence="1">
    <location>
        <begin position="1"/>
        <end position="24"/>
    </location>
</feature>
<keyword evidence="1" id="KW-0732">Signal</keyword>
<evidence type="ECO:0000313" key="3">
    <source>
        <dbReference type="Proteomes" id="UP000054558"/>
    </source>
</evidence>
<organism evidence="2 3">
    <name type="scientific">Klebsormidium nitens</name>
    <name type="common">Green alga</name>
    <name type="synonym">Ulothrix nitens</name>
    <dbReference type="NCBI Taxonomy" id="105231"/>
    <lineage>
        <taxon>Eukaryota</taxon>
        <taxon>Viridiplantae</taxon>
        <taxon>Streptophyta</taxon>
        <taxon>Klebsormidiophyceae</taxon>
        <taxon>Klebsormidiales</taxon>
        <taxon>Klebsormidiaceae</taxon>
        <taxon>Klebsormidium</taxon>
    </lineage>
</organism>
<evidence type="ECO:0008006" key="4">
    <source>
        <dbReference type="Google" id="ProtNLM"/>
    </source>
</evidence>
<dbReference type="EMBL" id="DF236991">
    <property type="protein sequence ID" value="GAQ79935.1"/>
    <property type="molecule type" value="Genomic_DNA"/>
</dbReference>
<name>A0A1Y1HMS8_KLENI</name>
<keyword evidence="3" id="KW-1185">Reference proteome</keyword>
<evidence type="ECO:0000256" key="1">
    <source>
        <dbReference type="SAM" id="SignalP"/>
    </source>
</evidence>